<name>K1TCU3_9ZZZZ</name>
<gene>
    <name evidence="1" type="ORF">OBE_06538</name>
</gene>
<sequence>MANSLKIQGSQFDKIIKGIVESKLYGYTLLEIMPHTDPRTGRLAEVNIIERRNVLPDQKTVLKRQGLWEPHWDLHDPAYYRCYVLVNSGDLGLFSATTPLILAKKFTVANYVNFSHTYGQPIIHGKTVSESNADRKRLANEIANAAQNKVVVTGIEDEVDIKTFTMSNSEK</sequence>
<protein>
    <submittedName>
        <fullName evidence="1">Uncharacterized protein</fullName>
    </submittedName>
</protein>
<dbReference type="AlphaFoldDB" id="K1TCU3"/>
<dbReference type="InterPro" id="IPR009279">
    <property type="entry name" value="Portal_Mu"/>
</dbReference>
<evidence type="ECO:0000313" key="1">
    <source>
        <dbReference type="EMBL" id="EKC65249.1"/>
    </source>
</evidence>
<proteinExistence type="predicted"/>
<accession>K1TCU3</accession>
<reference evidence="1" key="1">
    <citation type="journal article" date="2013" name="Environ. Microbiol.">
        <title>Microbiota from the distal guts of lean and obese adolescents exhibit partial functional redundancy besides clear differences in community structure.</title>
        <authorList>
            <person name="Ferrer M."/>
            <person name="Ruiz A."/>
            <person name="Lanza F."/>
            <person name="Haange S.B."/>
            <person name="Oberbach A."/>
            <person name="Till H."/>
            <person name="Bargiela R."/>
            <person name="Campoy C."/>
            <person name="Segura M.T."/>
            <person name="Richter M."/>
            <person name="von Bergen M."/>
            <person name="Seifert J."/>
            <person name="Suarez A."/>
        </authorList>
    </citation>
    <scope>NUCLEOTIDE SEQUENCE</scope>
</reference>
<feature type="non-terminal residue" evidence="1">
    <location>
        <position position="171"/>
    </location>
</feature>
<dbReference type="Pfam" id="PF06074">
    <property type="entry name" value="Portal_Mu"/>
    <property type="match status" value="1"/>
</dbReference>
<comment type="caution">
    <text evidence="1">The sequence shown here is derived from an EMBL/GenBank/DDBJ whole genome shotgun (WGS) entry which is preliminary data.</text>
</comment>
<organism evidence="1">
    <name type="scientific">human gut metagenome</name>
    <dbReference type="NCBI Taxonomy" id="408170"/>
    <lineage>
        <taxon>unclassified sequences</taxon>
        <taxon>metagenomes</taxon>
        <taxon>organismal metagenomes</taxon>
    </lineage>
</organism>
<dbReference type="EMBL" id="AJWZ01004505">
    <property type="protein sequence ID" value="EKC65249.1"/>
    <property type="molecule type" value="Genomic_DNA"/>
</dbReference>